<feature type="chain" id="PRO_5029003897" evidence="1">
    <location>
        <begin position="17"/>
        <end position="114"/>
    </location>
</feature>
<dbReference type="WBParaSite" id="Pan_g19365.t1">
    <property type="protein sequence ID" value="Pan_g19365.t1"/>
    <property type="gene ID" value="Pan_g19365"/>
</dbReference>
<dbReference type="Proteomes" id="UP000492821">
    <property type="component" value="Unassembled WGS sequence"/>
</dbReference>
<dbReference type="AlphaFoldDB" id="A0A7E4VE51"/>
<organism evidence="2 3">
    <name type="scientific">Panagrellus redivivus</name>
    <name type="common">Microworm</name>
    <dbReference type="NCBI Taxonomy" id="6233"/>
    <lineage>
        <taxon>Eukaryota</taxon>
        <taxon>Metazoa</taxon>
        <taxon>Ecdysozoa</taxon>
        <taxon>Nematoda</taxon>
        <taxon>Chromadorea</taxon>
        <taxon>Rhabditida</taxon>
        <taxon>Tylenchina</taxon>
        <taxon>Panagrolaimomorpha</taxon>
        <taxon>Panagrolaimoidea</taxon>
        <taxon>Panagrolaimidae</taxon>
        <taxon>Panagrellus</taxon>
    </lineage>
</organism>
<proteinExistence type="predicted"/>
<evidence type="ECO:0000313" key="2">
    <source>
        <dbReference type="Proteomes" id="UP000492821"/>
    </source>
</evidence>
<evidence type="ECO:0000256" key="1">
    <source>
        <dbReference type="SAM" id="SignalP"/>
    </source>
</evidence>
<protein>
    <submittedName>
        <fullName evidence="3">DUF4359 domain-containing protein</fullName>
    </submittedName>
</protein>
<reference evidence="3" key="2">
    <citation type="submission" date="2020-10" db="UniProtKB">
        <authorList>
            <consortium name="WormBaseParasite"/>
        </authorList>
    </citation>
    <scope>IDENTIFICATION</scope>
</reference>
<accession>A0A7E4VE51</accession>
<name>A0A7E4VE51_PANRE</name>
<reference evidence="2" key="1">
    <citation type="journal article" date="2013" name="Genetics">
        <title>The draft genome and transcriptome of Panagrellus redivivus are shaped by the harsh demands of a free-living lifestyle.</title>
        <authorList>
            <person name="Srinivasan J."/>
            <person name="Dillman A.R."/>
            <person name="Macchietto M.G."/>
            <person name="Heikkinen L."/>
            <person name="Lakso M."/>
            <person name="Fracchia K.M."/>
            <person name="Antoshechkin I."/>
            <person name="Mortazavi A."/>
            <person name="Wong G."/>
            <person name="Sternberg P.W."/>
        </authorList>
    </citation>
    <scope>NUCLEOTIDE SEQUENCE [LARGE SCALE GENOMIC DNA]</scope>
    <source>
        <strain evidence="2">MT8872</strain>
    </source>
</reference>
<keyword evidence="1" id="KW-0732">Signal</keyword>
<sequence length="114" mass="13010">MRCLVFLISATIVLFALESTGLIKKPVFQVWHCADKTLLENVKNITMKEQTPDDVAEALSGFLSNYEVSGWSIFAISYRRNRADWQGDDDNPNFCFVARLDTNMVVILARVMQF</sequence>
<keyword evidence="2" id="KW-1185">Reference proteome</keyword>
<feature type="signal peptide" evidence="1">
    <location>
        <begin position="1"/>
        <end position="16"/>
    </location>
</feature>
<evidence type="ECO:0000313" key="3">
    <source>
        <dbReference type="WBParaSite" id="Pan_g19365.t1"/>
    </source>
</evidence>